<keyword evidence="1" id="KW-0812">Transmembrane</keyword>
<dbReference type="Proteomes" id="UP001501115">
    <property type="component" value="Unassembled WGS sequence"/>
</dbReference>
<keyword evidence="3" id="KW-1185">Reference proteome</keyword>
<accession>A0ABP8F5J0</accession>
<feature type="transmembrane region" description="Helical" evidence="1">
    <location>
        <begin position="170"/>
        <end position="189"/>
    </location>
</feature>
<keyword evidence="1" id="KW-0472">Membrane</keyword>
<dbReference type="EMBL" id="BAABET010000001">
    <property type="protein sequence ID" value="GAA4295506.1"/>
    <property type="molecule type" value="Genomic_DNA"/>
</dbReference>
<reference evidence="3" key="1">
    <citation type="journal article" date="2019" name="Int. J. Syst. Evol. Microbiol.">
        <title>The Global Catalogue of Microorganisms (GCM) 10K type strain sequencing project: providing services to taxonomists for standard genome sequencing and annotation.</title>
        <authorList>
            <consortium name="The Broad Institute Genomics Platform"/>
            <consortium name="The Broad Institute Genome Sequencing Center for Infectious Disease"/>
            <person name="Wu L."/>
            <person name="Ma J."/>
        </authorList>
    </citation>
    <scope>NUCLEOTIDE SEQUENCE [LARGE SCALE GENOMIC DNA]</scope>
    <source>
        <strain evidence="3">JCM 31290</strain>
    </source>
</reference>
<name>A0ABP8F5J0_9ACTN</name>
<evidence type="ECO:0000256" key="1">
    <source>
        <dbReference type="SAM" id="Phobius"/>
    </source>
</evidence>
<feature type="transmembrane region" description="Helical" evidence="1">
    <location>
        <begin position="84"/>
        <end position="106"/>
    </location>
</feature>
<sequence>MMWWLRARRAHTRLPLGFLMFALLAATVQDTPLFLPSIWSGGSELVQAATLVPLVLTSVLFDCLHTRLDAAETTGIRPVRFFDVLLALGVVALASAAGELIAMITGAASAETLGRNTAFLVGLTLLCGALFGRSAILVPALWPLLGVLFGMRAPGDAYPWTVLLEPPDTWYASTGALLMLTVGVGAHLLPPNRFARRAA</sequence>
<organism evidence="2 3">
    <name type="scientific">Streptomyces venetus</name>
    <dbReference type="NCBI Taxonomy" id="1701086"/>
    <lineage>
        <taxon>Bacteria</taxon>
        <taxon>Bacillati</taxon>
        <taxon>Actinomycetota</taxon>
        <taxon>Actinomycetes</taxon>
        <taxon>Kitasatosporales</taxon>
        <taxon>Streptomycetaceae</taxon>
        <taxon>Streptomyces</taxon>
    </lineage>
</organism>
<protein>
    <recommendedName>
        <fullName evidence="4">ABC transporter permease</fullName>
    </recommendedName>
</protein>
<feature type="transmembrane region" description="Helical" evidence="1">
    <location>
        <begin position="118"/>
        <end position="142"/>
    </location>
</feature>
<evidence type="ECO:0000313" key="2">
    <source>
        <dbReference type="EMBL" id="GAA4295506.1"/>
    </source>
</evidence>
<proteinExistence type="predicted"/>
<evidence type="ECO:0000313" key="3">
    <source>
        <dbReference type="Proteomes" id="UP001501115"/>
    </source>
</evidence>
<keyword evidence="1" id="KW-1133">Transmembrane helix</keyword>
<comment type="caution">
    <text evidence="2">The sequence shown here is derived from an EMBL/GenBank/DDBJ whole genome shotgun (WGS) entry which is preliminary data.</text>
</comment>
<gene>
    <name evidence="2" type="ORF">GCM10023086_08500</name>
</gene>
<evidence type="ECO:0008006" key="4">
    <source>
        <dbReference type="Google" id="ProtNLM"/>
    </source>
</evidence>